<dbReference type="InterPro" id="IPR050113">
    <property type="entry name" value="Ub_conjugating_enzyme"/>
</dbReference>
<keyword evidence="7" id="KW-1185">Reference proteome</keyword>
<proteinExistence type="inferred from homology"/>
<evidence type="ECO:0000256" key="4">
    <source>
        <dbReference type="RuleBase" id="RU362109"/>
    </source>
</evidence>
<dbReference type="EMBL" id="JBBWWR010000005">
    <property type="protein sequence ID" value="KAK8966729.1"/>
    <property type="molecule type" value="Genomic_DNA"/>
</dbReference>
<evidence type="ECO:0000313" key="7">
    <source>
        <dbReference type="Proteomes" id="UP001412067"/>
    </source>
</evidence>
<gene>
    <name evidence="6" type="primary">UBC20</name>
    <name evidence="6" type="ORF">KSP40_PGU001751</name>
</gene>
<keyword evidence="2 4" id="KW-0833">Ubl conjugation pathway</keyword>
<keyword evidence="1" id="KW-0808">Transferase</keyword>
<evidence type="ECO:0000256" key="1">
    <source>
        <dbReference type="ARBA" id="ARBA00022679"/>
    </source>
</evidence>
<dbReference type="Proteomes" id="UP001412067">
    <property type="component" value="Unassembled WGS sequence"/>
</dbReference>
<evidence type="ECO:0000259" key="5">
    <source>
        <dbReference type="PROSITE" id="PS50127"/>
    </source>
</evidence>
<comment type="caution">
    <text evidence="6">The sequence shown here is derived from an EMBL/GenBank/DDBJ whole genome shotgun (WGS) entry which is preliminary data.</text>
</comment>
<dbReference type="SUPFAM" id="SSF54495">
    <property type="entry name" value="UBC-like"/>
    <property type="match status" value="1"/>
</dbReference>
<dbReference type="Pfam" id="PF00179">
    <property type="entry name" value="UQ_con"/>
    <property type="match status" value="1"/>
</dbReference>
<protein>
    <submittedName>
        <fullName evidence="6">Ubiquitin-conjugating enzyme E2 20</fullName>
    </submittedName>
</protein>
<reference evidence="6 7" key="1">
    <citation type="journal article" date="2022" name="Nat. Plants">
        <title>Genomes of leafy and leafless Platanthera orchids illuminate the evolution of mycoheterotrophy.</title>
        <authorList>
            <person name="Li M.H."/>
            <person name="Liu K.W."/>
            <person name="Li Z."/>
            <person name="Lu H.C."/>
            <person name="Ye Q.L."/>
            <person name="Zhang D."/>
            <person name="Wang J.Y."/>
            <person name="Li Y.F."/>
            <person name="Zhong Z.M."/>
            <person name="Liu X."/>
            <person name="Yu X."/>
            <person name="Liu D.K."/>
            <person name="Tu X.D."/>
            <person name="Liu B."/>
            <person name="Hao Y."/>
            <person name="Liao X.Y."/>
            <person name="Jiang Y.T."/>
            <person name="Sun W.H."/>
            <person name="Chen J."/>
            <person name="Chen Y.Q."/>
            <person name="Ai Y."/>
            <person name="Zhai J.W."/>
            <person name="Wu S.S."/>
            <person name="Zhou Z."/>
            <person name="Hsiao Y.Y."/>
            <person name="Wu W.L."/>
            <person name="Chen Y.Y."/>
            <person name="Lin Y.F."/>
            <person name="Hsu J.L."/>
            <person name="Li C.Y."/>
            <person name="Wang Z.W."/>
            <person name="Zhao X."/>
            <person name="Zhong W.Y."/>
            <person name="Ma X.K."/>
            <person name="Ma L."/>
            <person name="Huang J."/>
            <person name="Chen G.Z."/>
            <person name="Huang M.Z."/>
            <person name="Huang L."/>
            <person name="Peng D.H."/>
            <person name="Luo Y.B."/>
            <person name="Zou S.Q."/>
            <person name="Chen S.P."/>
            <person name="Lan S."/>
            <person name="Tsai W.C."/>
            <person name="Van de Peer Y."/>
            <person name="Liu Z.J."/>
        </authorList>
    </citation>
    <scope>NUCLEOTIDE SEQUENCE [LARGE SCALE GENOMIC DNA]</scope>
    <source>
        <tissue evidence="6">Flower</tissue>
    </source>
</reference>
<dbReference type="PANTHER" id="PTHR24067">
    <property type="entry name" value="UBIQUITIN-CONJUGATING ENZYME E2"/>
    <property type="match status" value="1"/>
</dbReference>
<name>A0ABR2MSS8_9ASPA</name>
<keyword evidence="4" id="KW-0547">Nucleotide-binding</keyword>
<organism evidence="6 7">
    <name type="scientific">Platanthera guangdongensis</name>
    <dbReference type="NCBI Taxonomy" id="2320717"/>
    <lineage>
        <taxon>Eukaryota</taxon>
        <taxon>Viridiplantae</taxon>
        <taxon>Streptophyta</taxon>
        <taxon>Embryophyta</taxon>
        <taxon>Tracheophyta</taxon>
        <taxon>Spermatophyta</taxon>
        <taxon>Magnoliopsida</taxon>
        <taxon>Liliopsida</taxon>
        <taxon>Asparagales</taxon>
        <taxon>Orchidaceae</taxon>
        <taxon>Orchidoideae</taxon>
        <taxon>Orchideae</taxon>
        <taxon>Orchidinae</taxon>
        <taxon>Platanthera</taxon>
    </lineage>
</organism>
<dbReference type="InterPro" id="IPR016135">
    <property type="entry name" value="UBQ-conjugating_enzyme/RWD"/>
</dbReference>
<feature type="domain" description="UBC core" evidence="5">
    <location>
        <begin position="35"/>
        <end position="188"/>
    </location>
</feature>
<evidence type="ECO:0000256" key="3">
    <source>
        <dbReference type="PROSITE-ProRule" id="PRU10133"/>
    </source>
</evidence>
<evidence type="ECO:0000256" key="2">
    <source>
        <dbReference type="ARBA" id="ARBA00022786"/>
    </source>
</evidence>
<sequence>MISFRIYTPATATALSSFLESGMERQGIPAEFPWQWSFFSVLEQLLVEEGGMGSIEAVRAVGKGAGPGYEKGTIEGGKGTPYEGLSYKLSLRFPLEYPFKPPRVKFETSCFHPNVDQYGNICLDILQDMWSSANDCRTVLLSIQSLLGEPNNESPLNSYAATLWSNQEGRDLPAFHSCGETLPRALAARGCFVHRAASLLNCYMYVGNMLLPSQNPGPVSIDG</sequence>
<keyword evidence="4" id="KW-0067">ATP-binding</keyword>
<dbReference type="PROSITE" id="PS00183">
    <property type="entry name" value="UBC_1"/>
    <property type="match status" value="1"/>
</dbReference>
<dbReference type="SMART" id="SM00212">
    <property type="entry name" value="UBCc"/>
    <property type="match status" value="1"/>
</dbReference>
<dbReference type="InterPro" id="IPR023313">
    <property type="entry name" value="UBQ-conjugating_AS"/>
</dbReference>
<accession>A0ABR2MSS8</accession>
<feature type="active site" description="Glycyl thioester intermediate" evidence="3">
    <location>
        <position position="122"/>
    </location>
</feature>
<dbReference type="Gene3D" id="3.10.110.10">
    <property type="entry name" value="Ubiquitin Conjugating Enzyme"/>
    <property type="match status" value="1"/>
</dbReference>
<dbReference type="InterPro" id="IPR000608">
    <property type="entry name" value="UBC"/>
</dbReference>
<comment type="similarity">
    <text evidence="4">Belongs to the ubiquitin-conjugating enzyme family.</text>
</comment>
<dbReference type="PROSITE" id="PS50127">
    <property type="entry name" value="UBC_2"/>
    <property type="match status" value="1"/>
</dbReference>
<evidence type="ECO:0000313" key="6">
    <source>
        <dbReference type="EMBL" id="KAK8966729.1"/>
    </source>
</evidence>